<dbReference type="SUPFAM" id="SSF54862">
    <property type="entry name" value="4Fe-4S ferredoxins"/>
    <property type="match status" value="1"/>
</dbReference>
<comment type="subcellular location">
    <subcellularLocation>
        <location evidence="2">Cell envelope</location>
    </subcellularLocation>
</comment>
<evidence type="ECO:0000256" key="3">
    <source>
        <dbReference type="ARBA" id="ARBA00022485"/>
    </source>
</evidence>
<dbReference type="InterPro" id="IPR019546">
    <property type="entry name" value="TAT_signal_bac_arc"/>
</dbReference>
<feature type="chain" id="PRO_5046915277" evidence="9">
    <location>
        <begin position="28"/>
        <end position="338"/>
    </location>
</feature>
<evidence type="ECO:0000256" key="5">
    <source>
        <dbReference type="ARBA" id="ARBA00022729"/>
    </source>
</evidence>
<evidence type="ECO:0000256" key="1">
    <source>
        <dbReference type="ARBA" id="ARBA00001966"/>
    </source>
</evidence>
<name>A0ABX1TF07_9GAMM</name>
<keyword evidence="6" id="KW-0677">Repeat</keyword>
<feature type="domain" description="4Fe-4S ferredoxin-type" evidence="10">
    <location>
        <begin position="114"/>
        <end position="145"/>
    </location>
</feature>
<dbReference type="Proteomes" id="UP000760480">
    <property type="component" value="Unassembled WGS sequence"/>
</dbReference>
<dbReference type="PROSITE" id="PS51318">
    <property type="entry name" value="TAT"/>
    <property type="match status" value="1"/>
</dbReference>
<comment type="caution">
    <text evidence="11">The sequence shown here is derived from an EMBL/GenBank/DDBJ whole genome shotgun (WGS) entry which is preliminary data.</text>
</comment>
<keyword evidence="8" id="KW-0411">Iron-sulfur</keyword>
<dbReference type="Gene3D" id="3.30.70.20">
    <property type="match status" value="2"/>
</dbReference>
<evidence type="ECO:0000259" key="10">
    <source>
        <dbReference type="PROSITE" id="PS51379"/>
    </source>
</evidence>
<evidence type="ECO:0000256" key="4">
    <source>
        <dbReference type="ARBA" id="ARBA00022723"/>
    </source>
</evidence>
<evidence type="ECO:0000256" key="2">
    <source>
        <dbReference type="ARBA" id="ARBA00004196"/>
    </source>
</evidence>
<keyword evidence="5 9" id="KW-0732">Signal</keyword>
<proteinExistence type="predicted"/>
<reference evidence="11 12" key="1">
    <citation type="submission" date="2019-03" db="EMBL/GenBank/DDBJ databases">
        <title>Metabolic reconstructions from genomes of highly enriched 'Candidatus Accumulibacter' and 'Candidatus Competibacter' bioreactor populations.</title>
        <authorList>
            <person name="Annavajhala M.K."/>
            <person name="Welles L."/>
            <person name="Abbas B."/>
            <person name="Sorokin D."/>
            <person name="Park H."/>
            <person name="Van Loosdrecht M."/>
            <person name="Chandran K."/>
        </authorList>
    </citation>
    <scope>NUCLEOTIDE SEQUENCE [LARGE SCALE GENOMIC DNA]</scope>
    <source>
        <strain evidence="11 12">SBR_G</strain>
    </source>
</reference>
<keyword evidence="3" id="KW-0004">4Fe-4S</keyword>
<evidence type="ECO:0000256" key="7">
    <source>
        <dbReference type="ARBA" id="ARBA00023004"/>
    </source>
</evidence>
<keyword evidence="4" id="KW-0479">Metal-binding</keyword>
<dbReference type="Pfam" id="PF13247">
    <property type="entry name" value="Fer4_11"/>
    <property type="match status" value="1"/>
</dbReference>
<sequence length="338" mass="36926">MGINRRQFLRGAVGAAATAAAAPIADAAPFDRREPKTLPPKAVGMLYDSTQCIGCKACVAACKEANGMPVEQPQRLADWNEGTWDTAEDISGKTLNVIRVYQNGAMTQKDREVDGYAFVKRHCLHCVDPSCISVCPVSAMRKDPITGIVTHNPDACIGCRYCVYGCPFNVPQYQFDQPFGRIAKCQFCNHLQKQGKLPACCDVCPTGASLFGLVEDLQKEAERRMALKPGELYEFPRGKLSGDRSGQVAPVGEYQPHIYGETESGGTQVRYLTGVPHEKLGLPKLPDHSFAAVSEGMQHTLYKGMIAPLALLGGLVVLARRNVKSDEERHKDDEERPS</sequence>
<evidence type="ECO:0000313" key="11">
    <source>
        <dbReference type="EMBL" id="NMQ17932.1"/>
    </source>
</evidence>
<comment type="cofactor">
    <cofactor evidence="1">
        <name>[4Fe-4S] cluster</name>
        <dbReference type="ChEBI" id="CHEBI:49883"/>
    </cofactor>
</comment>
<feature type="domain" description="4Fe-4S ferredoxin-type" evidence="10">
    <location>
        <begin position="43"/>
        <end position="73"/>
    </location>
</feature>
<gene>
    <name evidence="11" type="primary">hybA</name>
    <name evidence="11" type="ORF">E4P82_01180</name>
</gene>
<feature type="domain" description="4Fe-4S ferredoxin-type" evidence="10">
    <location>
        <begin position="147"/>
        <end position="176"/>
    </location>
</feature>
<dbReference type="InterPro" id="IPR006311">
    <property type="entry name" value="TAT_signal"/>
</dbReference>
<dbReference type="InterPro" id="IPR051555">
    <property type="entry name" value="FDH_Electron_Transfer_Unit"/>
</dbReference>
<dbReference type="PROSITE" id="PS00198">
    <property type="entry name" value="4FE4S_FER_1"/>
    <property type="match status" value="1"/>
</dbReference>
<dbReference type="PROSITE" id="PS51379">
    <property type="entry name" value="4FE4S_FER_2"/>
    <property type="match status" value="3"/>
</dbReference>
<evidence type="ECO:0000256" key="9">
    <source>
        <dbReference type="SAM" id="SignalP"/>
    </source>
</evidence>
<dbReference type="PANTHER" id="PTHR43545">
    <property type="entry name" value="FORMATE DEHYDROGENASE, NITRATE-INDUCIBLE, IRON-SULFUR SUBUNIT"/>
    <property type="match status" value="1"/>
</dbReference>
<protein>
    <submittedName>
        <fullName evidence="11">Hydrogenase 2 operon protein HybA</fullName>
    </submittedName>
</protein>
<keyword evidence="7" id="KW-0408">Iron</keyword>
<evidence type="ECO:0000256" key="6">
    <source>
        <dbReference type="ARBA" id="ARBA00022737"/>
    </source>
</evidence>
<dbReference type="RefSeq" id="WP_169247188.1">
    <property type="nucleotide sequence ID" value="NZ_SPMZ01000004.1"/>
</dbReference>
<keyword evidence="12" id="KW-1185">Reference proteome</keyword>
<accession>A0ABX1TF07</accession>
<dbReference type="PANTHER" id="PTHR43545:SF1">
    <property type="entry name" value="HYDROGENASE-2 OPERON PROTEIN HYBA"/>
    <property type="match status" value="1"/>
</dbReference>
<dbReference type="InterPro" id="IPR017896">
    <property type="entry name" value="4Fe4S_Fe-S-bd"/>
</dbReference>
<organism evidence="11 12">
    <name type="scientific">Candidatus Competibacter phosphatis</name>
    <dbReference type="NCBI Taxonomy" id="221280"/>
    <lineage>
        <taxon>Bacteria</taxon>
        <taxon>Pseudomonadati</taxon>
        <taxon>Pseudomonadota</taxon>
        <taxon>Gammaproteobacteria</taxon>
        <taxon>Candidatus Competibacteraceae</taxon>
        <taxon>Candidatus Competibacter</taxon>
    </lineage>
</organism>
<dbReference type="InterPro" id="IPR017900">
    <property type="entry name" value="4Fe4S_Fe_S_CS"/>
</dbReference>
<dbReference type="EMBL" id="SPMZ01000004">
    <property type="protein sequence ID" value="NMQ17932.1"/>
    <property type="molecule type" value="Genomic_DNA"/>
</dbReference>
<feature type="signal peptide" evidence="9">
    <location>
        <begin position="1"/>
        <end position="27"/>
    </location>
</feature>
<dbReference type="CDD" id="cd10561">
    <property type="entry name" value="HybA_like"/>
    <property type="match status" value="1"/>
</dbReference>
<evidence type="ECO:0000313" key="12">
    <source>
        <dbReference type="Proteomes" id="UP000760480"/>
    </source>
</evidence>
<evidence type="ECO:0000256" key="8">
    <source>
        <dbReference type="ARBA" id="ARBA00023014"/>
    </source>
</evidence>
<dbReference type="NCBIfam" id="TIGR01409">
    <property type="entry name" value="TAT_signal_seq"/>
    <property type="match status" value="1"/>
</dbReference>
<dbReference type="NCBIfam" id="NF008134">
    <property type="entry name" value="PRK10882.1"/>
    <property type="match status" value="1"/>
</dbReference>